<feature type="transmembrane region" description="Helical" evidence="1">
    <location>
        <begin position="142"/>
        <end position="162"/>
    </location>
</feature>
<keyword evidence="1" id="KW-0472">Membrane</keyword>
<keyword evidence="1" id="KW-1133">Transmembrane helix</keyword>
<proteinExistence type="predicted"/>
<protein>
    <submittedName>
        <fullName evidence="3">7TM_GPCR_Srx domain-containing protein</fullName>
    </submittedName>
</protein>
<feature type="transmembrane region" description="Helical" evidence="1">
    <location>
        <begin position="75"/>
        <end position="94"/>
    </location>
</feature>
<evidence type="ECO:0000313" key="2">
    <source>
        <dbReference type="Proteomes" id="UP000095283"/>
    </source>
</evidence>
<sequence length="164" mass="20002">MCLVLDYISVIFYILFIHSNIIVDKQDYSMQVDKISVMQKYSVGFMLMIKNSLFAYYIMKYIIQLYSYDYNSTFFSVTDIFIIYQFYCYIYDYHTFDFKPCTSFSYLILASRVRLMFIVYSILSTIFLFFTLSGYINFNVIFLKRVIFIWMNYFLYSNLLIFNF</sequence>
<evidence type="ECO:0000313" key="3">
    <source>
        <dbReference type="WBParaSite" id="Hba_05996"/>
    </source>
</evidence>
<dbReference type="Proteomes" id="UP000095283">
    <property type="component" value="Unplaced"/>
</dbReference>
<reference evidence="3" key="1">
    <citation type="submission" date="2016-11" db="UniProtKB">
        <authorList>
            <consortium name="WormBaseParasite"/>
        </authorList>
    </citation>
    <scope>IDENTIFICATION</scope>
</reference>
<feature type="transmembrane region" description="Helical" evidence="1">
    <location>
        <begin position="6"/>
        <end position="23"/>
    </location>
</feature>
<dbReference type="AlphaFoldDB" id="A0A1I7WLH7"/>
<dbReference type="WBParaSite" id="Hba_05996">
    <property type="protein sequence ID" value="Hba_05996"/>
    <property type="gene ID" value="Hba_05996"/>
</dbReference>
<keyword evidence="2" id="KW-1185">Reference proteome</keyword>
<organism evidence="2 3">
    <name type="scientific">Heterorhabditis bacteriophora</name>
    <name type="common">Entomopathogenic nematode worm</name>
    <dbReference type="NCBI Taxonomy" id="37862"/>
    <lineage>
        <taxon>Eukaryota</taxon>
        <taxon>Metazoa</taxon>
        <taxon>Ecdysozoa</taxon>
        <taxon>Nematoda</taxon>
        <taxon>Chromadorea</taxon>
        <taxon>Rhabditida</taxon>
        <taxon>Rhabditina</taxon>
        <taxon>Rhabditomorpha</taxon>
        <taxon>Strongyloidea</taxon>
        <taxon>Heterorhabditidae</taxon>
        <taxon>Heterorhabditis</taxon>
    </lineage>
</organism>
<name>A0A1I7WLH7_HETBA</name>
<feature type="transmembrane region" description="Helical" evidence="1">
    <location>
        <begin position="43"/>
        <end position="63"/>
    </location>
</feature>
<evidence type="ECO:0000256" key="1">
    <source>
        <dbReference type="SAM" id="Phobius"/>
    </source>
</evidence>
<feature type="transmembrane region" description="Helical" evidence="1">
    <location>
        <begin position="115"/>
        <end position="136"/>
    </location>
</feature>
<accession>A0A1I7WLH7</accession>
<keyword evidence="1" id="KW-0812">Transmembrane</keyword>